<evidence type="ECO:0000313" key="2">
    <source>
        <dbReference type="EMBL" id="KIY66304.1"/>
    </source>
</evidence>
<organism evidence="2 3">
    <name type="scientific">Cylindrobasidium torrendii FP15055 ss-10</name>
    <dbReference type="NCBI Taxonomy" id="1314674"/>
    <lineage>
        <taxon>Eukaryota</taxon>
        <taxon>Fungi</taxon>
        <taxon>Dikarya</taxon>
        <taxon>Basidiomycota</taxon>
        <taxon>Agaricomycotina</taxon>
        <taxon>Agaricomycetes</taxon>
        <taxon>Agaricomycetidae</taxon>
        <taxon>Agaricales</taxon>
        <taxon>Marasmiineae</taxon>
        <taxon>Physalacriaceae</taxon>
        <taxon>Cylindrobasidium</taxon>
    </lineage>
</organism>
<dbReference type="STRING" id="1314674.A0A0D7B815"/>
<dbReference type="OrthoDB" id="3249923at2759"/>
<accession>A0A0D7B815</accession>
<feature type="compositionally biased region" description="Basic residues" evidence="1">
    <location>
        <begin position="18"/>
        <end position="30"/>
    </location>
</feature>
<dbReference type="EMBL" id="KN880559">
    <property type="protein sequence ID" value="KIY66304.1"/>
    <property type="molecule type" value="Genomic_DNA"/>
</dbReference>
<evidence type="ECO:0000313" key="3">
    <source>
        <dbReference type="Proteomes" id="UP000054007"/>
    </source>
</evidence>
<feature type="compositionally biased region" description="Basic and acidic residues" evidence="1">
    <location>
        <begin position="1"/>
        <end position="17"/>
    </location>
</feature>
<dbReference type="Proteomes" id="UP000054007">
    <property type="component" value="Unassembled WGS sequence"/>
</dbReference>
<feature type="region of interest" description="Disordered" evidence="1">
    <location>
        <begin position="157"/>
        <end position="210"/>
    </location>
</feature>
<name>A0A0D7B815_9AGAR</name>
<feature type="compositionally biased region" description="Polar residues" evidence="1">
    <location>
        <begin position="160"/>
        <end position="176"/>
    </location>
</feature>
<protein>
    <submittedName>
        <fullName evidence="2">Uncharacterized protein</fullName>
    </submittedName>
</protein>
<reference evidence="2 3" key="1">
    <citation type="journal article" date="2015" name="Fungal Genet. Biol.">
        <title>Evolution of novel wood decay mechanisms in Agaricales revealed by the genome sequences of Fistulina hepatica and Cylindrobasidium torrendii.</title>
        <authorList>
            <person name="Floudas D."/>
            <person name="Held B.W."/>
            <person name="Riley R."/>
            <person name="Nagy L.G."/>
            <person name="Koehler G."/>
            <person name="Ransdell A.S."/>
            <person name="Younus H."/>
            <person name="Chow J."/>
            <person name="Chiniquy J."/>
            <person name="Lipzen A."/>
            <person name="Tritt A."/>
            <person name="Sun H."/>
            <person name="Haridas S."/>
            <person name="LaButti K."/>
            <person name="Ohm R.A."/>
            <person name="Kues U."/>
            <person name="Blanchette R.A."/>
            <person name="Grigoriev I.V."/>
            <person name="Minto R.E."/>
            <person name="Hibbett D.S."/>
        </authorList>
    </citation>
    <scope>NUCLEOTIDE SEQUENCE [LARGE SCALE GENOMIC DNA]</scope>
    <source>
        <strain evidence="2 3">FP15055 ss-10</strain>
    </source>
</reference>
<sequence>MDSHDLDDTEEKSDPKPRNLRMKSAARKTHAFVDYEFLSSPSESESESSSQGSDYGSSDEDAGMDISPVDLASPAHLPENPDSYPELRDVSMDSPPGDRSMECIDPPIVSISQEPPLPPAARHLRWEKSSPGPSTTREASLPANAFAALRVASEPLPASRSWTPVPDSQESAQHISGPTRYRPVTPPPQSNPHGPAARPPYIPSDRGPGAHTYLARRADGRRIYDLLGALPLTEFGTMAHDVLETELMIFETESLKPLRDEDKVMCALWARWVKLHRDVFLKNHFDGATAFVEKYWKTIHYAAGFGALRYWFITMMVRNTHGNKPYLSAQELAQVLMRYQELVGMKDWYT</sequence>
<feature type="compositionally biased region" description="Low complexity" evidence="1">
    <location>
        <begin position="39"/>
        <end position="56"/>
    </location>
</feature>
<dbReference type="AlphaFoldDB" id="A0A0D7B815"/>
<gene>
    <name evidence="2" type="ORF">CYLTODRAFT_491609</name>
</gene>
<evidence type="ECO:0000256" key="1">
    <source>
        <dbReference type="SAM" id="MobiDB-lite"/>
    </source>
</evidence>
<proteinExistence type="predicted"/>
<feature type="region of interest" description="Disordered" evidence="1">
    <location>
        <begin position="1"/>
        <end position="139"/>
    </location>
</feature>
<keyword evidence="3" id="KW-1185">Reference proteome</keyword>